<gene>
    <name evidence="1" type="ORF">O1611_g2944</name>
</gene>
<keyword evidence="2" id="KW-1185">Reference proteome</keyword>
<proteinExistence type="predicted"/>
<comment type="caution">
    <text evidence="1">The sequence shown here is derived from an EMBL/GenBank/DDBJ whole genome shotgun (WGS) entry which is preliminary data.</text>
</comment>
<accession>A0ACC2JTE4</accession>
<dbReference type="EMBL" id="JAPUUL010000445">
    <property type="protein sequence ID" value="KAJ8130681.1"/>
    <property type="molecule type" value="Genomic_DNA"/>
</dbReference>
<organism evidence="1 2">
    <name type="scientific">Lasiodiplodia mahajangana</name>
    <dbReference type="NCBI Taxonomy" id="1108764"/>
    <lineage>
        <taxon>Eukaryota</taxon>
        <taxon>Fungi</taxon>
        <taxon>Dikarya</taxon>
        <taxon>Ascomycota</taxon>
        <taxon>Pezizomycotina</taxon>
        <taxon>Dothideomycetes</taxon>
        <taxon>Dothideomycetes incertae sedis</taxon>
        <taxon>Botryosphaeriales</taxon>
        <taxon>Botryosphaeriaceae</taxon>
        <taxon>Lasiodiplodia</taxon>
    </lineage>
</organism>
<protein>
    <submittedName>
        <fullName evidence="1">Uncharacterized protein</fullName>
    </submittedName>
</protein>
<name>A0ACC2JTE4_9PEZI</name>
<evidence type="ECO:0000313" key="1">
    <source>
        <dbReference type="EMBL" id="KAJ8130681.1"/>
    </source>
</evidence>
<reference evidence="1" key="1">
    <citation type="submission" date="2022-12" db="EMBL/GenBank/DDBJ databases">
        <title>Genome Sequence of Lasiodiplodia mahajangana.</title>
        <authorList>
            <person name="Buettner E."/>
        </authorList>
    </citation>
    <scope>NUCLEOTIDE SEQUENCE</scope>
    <source>
        <strain evidence="1">VT137</strain>
    </source>
</reference>
<sequence length="271" mass="29404">MPTYVITGVSRGLGFEFLTQISNHKENLIIGLARDKAATEKKVAEELPGRSNIRIITGDLNDYESLKQAAADTAAITGGSLDYLIANAGYMAHWDAFYPIGTLAQDYKRVQIETTKLYQTNVIGNINLFSLFTPLILKGEKKKVIALTSGLSDIDVVNQLELDTGALYAVVKAGLNMVVAKFAAQYKKEGVLFLSICPGSVDNGHFEHLTPEEIQAVKGMMGKFLAYAPHFKGPVKPASAVGDVINVMGQATIEKGNSGDVLSHWGNKRWL</sequence>
<dbReference type="Proteomes" id="UP001153332">
    <property type="component" value="Unassembled WGS sequence"/>
</dbReference>
<evidence type="ECO:0000313" key="2">
    <source>
        <dbReference type="Proteomes" id="UP001153332"/>
    </source>
</evidence>